<dbReference type="InterPro" id="IPR036866">
    <property type="entry name" value="RibonucZ/Hydroxyglut_hydro"/>
</dbReference>
<proteinExistence type="inferred from homology"/>
<dbReference type="CDD" id="cd07709">
    <property type="entry name" value="flavodiiron_proteins_MBL-fold"/>
    <property type="match status" value="1"/>
</dbReference>
<accession>A6TNV5</accession>
<dbReference type="Pfam" id="PF00258">
    <property type="entry name" value="Flavodoxin_1"/>
    <property type="match status" value="1"/>
</dbReference>
<dbReference type="KEGG" id="amt:Amet_1697"/>
<dbReference type="InterPro" id="IPR029039">
    <property type="entry name" value="Flavoprotein-like_sf"/>
</dbReference>
<dbReference type="GO" id="GO:0016651">
    <property type="term" value="F:oxidoreductase activity, acting on NAD(P)H"/>
    <property type="evidence" value="ECO:0007669"/>
    <property type="project" value="UniProtKB-ARBA"/>
</dbReference>
<evidence type="ECO:0000313" key="3">
    <source>
        <dbReference type="EMBL" id="ABR47873.1"/>
    </source>
</evidence>
<dbReference type="GO" id="GO:0010181">
    <property type="term" value="F:FMN binding"/>
    <property type="evidence" value="ECO:0007669"/>
    <property type="project" value="InterPro"/>
</dbReference>
<gene>
    <name evidence="3" type="ordered locus">Amet_1697</name>
</gene>
<dbReference type="InterPro" id="IPR008254">
    <property type="entry name" value="Flavodoxin/NO_synth"/>
</dbReference>
<dbReference type="STRING" id="293826.Amet_1697"/>
<organism evidence="3 4">
    <name type="scientific">Alkaliphilus metalliredigens (strain QYMF)</name>
    <dbReference type="NCBI Taxonomy" id="293826"/>
    <lineage>
        <taxon>Bacteria</taxon>
        <taxon>Bacillati</taxon>
        <taxon>Bacillota</taxon>
        <taxon>Clostridia</taxon>
        <taxon>Peptostreptococcales</taxon>
        <taxon>Natronincolaceae</taxon>
        <taxon>Alkaliphilus</taxon>
    </lineage>
</organism>
<dbReference type="PANTHER" id="PTHR43717:SF1">
    <property type="entry name" value="ANAEROBIC NITRIC OXIDE REDUCTASE FLAVORUBREDOXIN"/>
    <property type="match status" value="1"/>
</dbReference>
<reference evidence="4" key="1">
    <citation type="journal article" date="2016" name="Genome Announc.">
        <title>Complete genome sequence of Alkaliphilus metalliredigens strain QYMF, an alkaliphilic and metal-reducing bacterium isolated from borax-contaminated leachate ponds.</title>
        <authorList>
            <person name="Hwang C."/>
            <person name="Copeland A."/>
            <person name="Lucas S."/>
            <person name="Lapidus A."/>
            <person name="Barry K."/>
            <person name="Detter J.C."/>
            <person name="Glavina Del Rio T."/>
            <person name="Hammon N."/>
            <person name="Israni S."/>
            <person name="Dalin E."/>
            <person name="Tice H."/>
            <person name="Pitluck S."/>
            <person name="Chertkov O."/>
            <person name="Brettin T."/>
            <person name="Bruce D."/>
            <person name="Han C."/>
            <person name="Schmutz J."/>
            <person name="Larimer F."/>
            <person name="Land M.L."/>
            <person name="Hauser L."/>
            <person name="Kyrpides N."/>
            <person name="Mikhailova N."/>
            <person name="Ye Q."/>
            <person name="Zhou J."/>
            <person name="Richardson P."/>
            <person name="Fields M.W."/>
        </authorList>
    </citation>
    <scope>NUCLEOTIDE SEQUENCE [LARGE SCALE GENOMIC DNA]</scope>
    <source>
        <strain evidence="4">QYMF</strain>
    </source>
</reference>
<name>A6TNV5_ALKMQ</name>
<dbReference type="SUPFAM" id="SSF52218">
    <property type="entry name" value="Flavoproteins"/>
    <property type="match status" value="1"/>
</dbReference>
<keyword evidence="4" id="KW-1185">Reference proteome</keyword>
<dbReference type="InterPro" id="IPR045761">
    <property type="entry name" value="ODP_dom"/>
</dbReference>
<sequence>MSAIEIKKGVYWVGAVDWDIRNFHGPSYHTQKGTTYNAYLVIDEKVTLIDLVDLHFVDDMINNIKEIIDPSLIDYVVVNHVEPDHSGAFPKLMEYIPEAKVFCTKNGKEGMLHYYFGDYNYETVKTGDKLNIGEKTLEFIEAPMLHWPDSMFTYIKEVALLMPNDAFGQHLASSHRFDDENDLCEVMEEAKKYYANILMPFNPLVLKKIQEIQKMGLEFDMIAPSHGIIWRTDPGKIVEKYLSWSQNETKRKAVVVYDTMWNSTQLMAKAIVDGLISEGIETKLYRASKSDVNDIMTEVLDAKAVLIASSTINNTMLPHLAYLLEEMMGLKPKKKIGAAFGSYGWGKGAVKNIEKKMKETGIELVKEGLEIKYVPTEADLKTCFEYGKEIGKMIE</sequence>
<dbReference type="HOGENOM" id="CLU_017490_0_0_9"/>
<dbReference type="EMBL" id="CP000724">
    <property type="protein sequence ID" value="ABR47873.1"/>
    <property type="molecule type" value="Genomic_DNA"/>
</dbReference>
<dbReference type="PROSITE" id="PS50902">
    <property type="entry name" value="FLAVODOXIN_LIKE"/>
    <property type="match status" value="1"/>
</dbReference>
<dbReference type="PIRSF" id="PIRSF005243">
    <property type="entry name" value="ROO"/>
    <property type="match status" value="1"/>
</dbReference>
<dbReference type="InterPro" id="IPR016440">
    <property type="entry name" value="Rubredoxin-O_OxRdtase"/>
</dbReference>
<dbReference type="eggNOG" id="COG0426">
    <property type="taxonomic scope" value="Bacteria"/>
</dbReference>
<dbReference type="SUPFAM" id="SSF56281">
    <property type="entry name" value="Metallo-hydrolase/oxidoreductase"/>
    <property type="match status" value="1"/>
</dbReference>
<evidence type="ECO:0000313" key="4">
    <source>
        <dbReference type="Proteomes" id="UP000001572"/>
    </source>
</evidence>
<evidence type="ECO:0000256" key="1">
    <source>
        <dbReference type="ARBA" id="ARBA00007121"/>
    </source>
</evidence>
<protein>
    <submittedName>
        <fullName evidence="3">Flavodoxin/nitric oxide synthase</fullName>
    </submittedName>
</protein>
<feature type="domain" description="Flavodoxin-like" evidence="2">
    <location>
        <begin position="253"/>
        <end position="391"/>
    </location>
</feature>
<dbReference type="PANTHER" id="PTHR43717">
    <property type="entry name" value="ANAEROBIC NITRIC OXIDE REDUCTASE FLAVORUBREDOXIN"/>
    <property type="match status" value="1"/>
</dbReference>
<dbReference type="Gene3D" id="3.40.50.360">
    <property type="match status" value="1"/>
</dbReference>
<dbReference type="SMART" id="SM00849">
    <property type="entry name" value="Lactamase_B"/>
    <property type="match status" value="1"/>
</dbReference>
<dbReference type="AlphaFoldDB" id="A6TNV5"/>
<dbReference type="Gene3D" id="3.60.15.10">
    <property type="entry name" value="Ribonuclease Z/Hydroxyacylglutathione hydrolase-like"/>
    <property type="match status" value="1"/>
</dbReference>
<dbReference type="GO" id="GO:0046872">
    <property type="term" value="F:metal ion binding"/>
    <property type="evidence" value="ECO:0007669"/>
    <property type="project" value="InterPro"/>
</dbReference>
<dbReference type="InterPro" id="IPR001279">
    <property type="entry name" value="Metallo-B-lactamas"/>
</dbReference>
<dbReference type="Proteomes" id="UP000001572">
    <property type="component" value="Chromosome"/>
</dbReference>
<dbReference type="GO" id="GO:0009055">
    <property type="term" value="F:electron transfer activity"/>
    <property type="evidence" value="ECO:0007669"/>
    <property type="project" value="InterPro"/>
</dbReference>
<comment type="similarity">
    <text evidence="1">In the N-terminal section; belongs to the zinc metallo-hydrolase group 3 family.</text>
</comment>
<dbReference type="OrthoDB" id="9807946at2"/>
<dbReference type="Pfam" id="PF19583">
    <property type="entry name" value="ODP"/>
    <property type="match status" value="1"/>
</dbReference>
<evidence type="ECO:0000259" key="2">
    <source>
        <dbReference type="PROSITE" id="PS50902"/>
    </source>
</evidence>